<dbReference type="InterPro" id="IPR013088">
    <property type="entry name" value="Znf_NHR/GATA"/>
</dbReference>
<evidence type="ECO:0000256" key="8">
    <source>
        <dbReference type="ARBA" id="ARBA00023242"/>
    </source>
</evidence>
<dbReference type="Gene3D" id="3.30.50.10">
    <property type="entry name" value="Erythroid Transcription Factor GATA-1, subunit A"/>
    <property type="match status" value="1"/>
</dbReference>
<feature type="domain" description="Nuclear receptor" evidence="9">
    <location>
        <begin position="35"/>
        <end position="113"/>
    </location>
</feature>
<sequence length="208" mass="23929">MELLKETTKWKSNMEEENNKLYMESSPKEEDPMRNQICRVCDEPAAGYHFGAFTCEGCKSFFGRTCGKSNLNSISECKNNYSCVIDKKNRTSCKACRLRKCLRVGMSKAGSRYGRRSNWFKMHCVMSGTKGSSNATIHRMTEHTTLKKRNESGQAGNKSHEVVLSSLSSQFPWWYFVLQRQFLASYEHSLKRLNVEEDDGPMDLSRRS</sequence>
<dbReference type="GO" id="GO:0043565">
    <property type="term" value="F:sequence-specific DNA binding"/>
    <property type="evidence" value="ECO:0007669"/>
    <property type="project" value="InterPro"/>
</dbReference>
<dbReference type="InterPro" id="IPR001628">
    <property type="entry name" value="Znf_hrmn_rcpt"/>
</dbReference>
<dbReference type="PANTHER" id="PTHR48092">
    <property type="entry name" value="KNIRPS-RELATED PROTEIN-RELATED"/>
    <property type="match status" value="1"/>
</dbReference>
<keyword evidence="2" id="KW-0863">Zinc-finger</keyword>
<keyword evidence="5" id="KW-0238">DNA-binding</keyword>
<keyword evidence="3" id="KW-0862">Zinc</keyword>
<organism evidence="10">
    <name type="scientific">Caligus clemensi</name>
    <name type="common">Sea louse</name>
    <dbReference type="NCBI Taxonomy" id="344056"/>
    <lineage>
        <taxon>Eukaryota</taxon>
        <taxon>Metazoa</taxon>
        <taxon>Ecdysozoa</taxon>
        <taxon>Arthropoda</taxon>
        <taxon>Crustacea</taxon>
        <taxon>Multicrustacea</taxon>
        <taxon>Hexanauplia</taxon>
        <taxon>Copepoda</taxon>
        <taxon>Siphonostomatoida</taxon>
        <taxon>Caligidae</taxon>
        <taxon>Caligus</taxon>
    </lineage>
</organism>
<evidence type="ECO:0000256" key="6">
    <source>
        <dbReference type="ARBA" id="ARBA00023163"/>
    </source>
</evidence>
<dbReference type="PROSITE" id="PS00031">
    <property type="entry name" value="NUCLEAR_REC_DBD_1"/>
    <property type="match status" value="1"/>
</dbReference>
<keyword evidence="1" id="KW-0479">Metal-binding</keyword>
<keyword evidence="7" id="KW-0675">Receptor</keyword>
<keyword evidence="4" id="KW-0805">Transcription regulation</keyword>
<evidence type="ECO:0000313" key="10">
    <source>
        <dbReference type="EMBL" id="ACO15428.1"/>
    </source>
</evidence>
<dbReference type="GO" id="GO:0008270">
    <property type="term" value="F:zinc ion binding"/>
    <property type="evidence" value="ECO:0007669"/>
    <property type="project" value="UniProtKB-KW"/>
</dbReference>
<dbReference type="GO" id="GO:0003700">
    <property type="term" value="F:DNA-binding transcription factor activity"/>
    <property type="evidence" value="ECO:0007669"/>
    <property type="project" value="InterPro"/>
</dbReference>
<evidence type="ECO:0000256" key="2">
    <source>
        <dbReference type="ARBA" id="ARBA00022771"/>
    </source>
</evidence>
<proteinExistence type="evidence at transcript level"/>
<dbReference type="Pfam" id="PF00105">
    <property type="entry name" value="zf-C4"/>
    <property type="match status" value="1"/>
</dbReference>
<keyword evidence="8" id="KW-0539">Nucleus</keyword>
<dbReference type="AlphaFoldDB" id="C1C2C5"/>
<reference evidence="10" key="1">
    <citation type="submission" date="2009-03" db="EMBL/GenBank/DDBJ databases">
        <title>Caligus clemensi ESTs and full-length cDNAs.</title>
        <authorList>
            <person name="Yasuike M."/>
            <person name="von Schalburg K."/>
            <person name="Cooper G."/>
            <person name="Leong J."/>
            <person name="Jones S.R.M."/>
            <person name="Koop B.F."/>
        </authorList>
    </citation>
    <scope>NUCLEOTIDE SEQUENCE</scope>
    <source>
        <tissue evidence="10">Whole</tissue>
    </source>
</reference>
<evidence type="ECO:0000256" key="1">
    <source>
        <dbReference type="ARBA" id="ARBA00022723"/>
    </source>
</evidence>
<dbReference type="PROSITE" id="PS51030">
    <property type="entry name" value="NUCLEAR_REC_DBD_2"/>
    <property type="match status" value="1"/>
</dbReference>
<evidence type="ECO:0000256" key="5">
    <source>
        <dbReference type="ARBA" id="ARBA00023125"/>
    </source>
</evidence>
<protein>
    <submittedName>
        <fullName evidence="10">Zygotic gap protein knirps</fullName>
    </submittedName>
</protein>
<gene>
    <name evidence="10" type="primary">KNIR</name>
</gene>
<accession>C1C2C5</accession>
<dbReference type="PRINTS" id="PR00047">
    <property type="entry name" value="STROIDFINGER"/>
</dbReference>
<evidence type="ECO:0000256" key="7">
    <source>
        <dbReference type="ARBA" id="ARBA00023170"/>
    </source>
</evidence>
<evidence type="ECO:0000256" key="4">
    <source>
        <dbReference type="ARBA" id="ARBA00023015"/>
    </source>
</evidence>
<dbReference type="SUPFAM" id="SSF57716">
    <property type="entry name" value="Glucocorticoid receptor-like (DNA-binding domain)"/>
    <property type="match status" value="1"/>
</dbReference>
<evidence type="ECO:0000259" key="9">
    <source>
        <dbReference type="PROSITE" id="PS51030"/>
    </source>
</evidence>
<name>C1C2C5_CALCM</name>
<evidence type="ECO:0000256" key="3">
    <source>
        <dbReference type="ARBA" id="ARBA00022833"/>
    </source>
</evidence>
<dbReference type="SMART" id="SM00399">
    <property type="entry name" value="ZnF_C4"/>
    <property type="match status" value="1"/>
</dbReference>
<keyword evidence="6" id="KW-0804">Transcription</keyword>
<dbReference type="EMBL" id="BT081004">
    <property type="protein sequence ID" value="ACO15428.1"/>
    <property type="molecule type" value="mRNA"/>
</dbReference>
<dbReference type="InterPro" id="IPR050200">
    <property type="entry name" value="Nuclear_hormone_rcpt_NR3"/>
</dbReference>